<dbReference type="RefSeq" id="WP_311662245.1">
    <property type="nucleotide sequence ID" value="NZ_JAVRHT010000006.1"/>
</dbReference>
<evidence type="ECO:0000256" key="2">
    <source>
        <dbReference type="ARBA" id="ARBA00023239"/>
    </source>
</evidence>
<dbReference type="Pfam" id="PF05426">
    <property type="entry name" value="Alginate_lyase"/>
    <property type="match status" value="1"/>
</dbReference>
<feature type="signal peptide" evidence="3">
    <location>
        <begin position="1"/>
        <end position="22"/>
    </location>
</feature>
<evidence type="ECO:0000313" key="5">
    <source>
        <dbReference type="EMBL" id="MDT0630908.1"/>
    </source>
</evidence>
<gene>
    <name evidence="5" type="ORF">RM540_04030</name>
</gene>
<protein>
    <submittedName>
        <fullName evidence="5">Alginate lyase family protein</fullName>
    </submittedName>
</protein>
<keyword evidence="1 3" id="KW-0732">Signal</keyword>
<keyword evidence="2 5" id="KW-0456">Lyase</keyword>
<evidence type="ECO:0000259" key="4">
    <source>
        <dbReference type="Pfam" id="PF05426"/>
    </source>
</evidence>
<evidence type="ECO:0000256" key="1">
    <source>
        <dbReference type="ARBA" id="ARBA00022729"/>
    </source>
</evidence>
<dbReference type="Gene3D" id="1.50.10.100">
    <property type="entry name" value="Chondroitin AC/alginate lyase"/>
    <property type="match status" value="1"/>
</dbReference>
<reference evidence="5 6" key="1">
    <citation type="submission" date="2023-09" db="EMBL/GenBank/DDBJ databases">
        <authorList>
            <person name="Rey-Velasco X."/>
        </authorList>
    </citation>
    <scope>NUCLEOTIDE SEQUENCE [LARGE SCALE GENOMIC DNA]</scope>
    <source>
        <strain evidence="5 6">F394</strain>
    </source>
</reference>
<dbReference type="EMBL" id="JAVRHT010000006">
    <property type="protein sequence ID" value="MDT0630908.1"/>
    <property type="molecule type" value="Genomic_DNA"/>
</dbReference>
<dbReference type="InterPro" id="IPR008397">
    <property type="entry name" value="Alginate_lyase_dom"/>
</dbReference>
<dbReference type="InterPro" id="IPR008929">
    <property type="entry name" value="Chondroitin_lyas"/>
</dbReference>
<dbReference type="GO" id="GO:0016829">
    <property type="term" value="F:lyase activity"/>
    <property type="evidence" value="ECO:0007669"/>
    <property type="project" value="UniProtKB-KW"/>
</dbReference>
<feature type="domain" description="Alginate lyase" evidence="4">
    <location>
        <begin position="71"/>
        <end position="346"/>
    </location>
</feature>
<accession>A0ABU3BNR9</accession>
<sequence>MRPPRPALLVALGLFVVASASAQGVRGDGRGGVEAVRERVRDGDAALRPAYERLLAEADEAVGTAFASILDKDATAPSGDPQDYYSLAPYWWPDPDTPDGLPYVRRDGERNPEARALDDRALSAVLDAVPTLAWAWYFSGDDRYAAKAGDLLRLWFVDPATRMNPNLTYAQGIRGRSDGRKFGIIETSEMPEVVDALAVLKTGPALSAADWGGVDAWLADYLVWLRTSELGIAESNWLNNHATAYDAQVAAIALYLGQDETAREVLAAFPARRIDRQIEPGGIQPQEAARTKSFGYSASNLLHAFNAAALAPRVGVDLFGYESVEGRSLRRALDYLVPVVEGRDNWAFPQLPNAWDDGERRLAALLRRAALAYDAPAYEAARERLDPDPTARYHLLFPHPAR</sequence>
<name>A0ABU3BNR9_9BACT</name>
<evidence type="ECO:0000256" key="3">
    <source>
        <dbReference type="SAM" id="SignalP"/>
    </source>
</evidence>
<dbReference type="SUPFAM" id="SSF48230">
    <property type="entry name" value="Chondroitin AC/alginate lyase"/>
    <property type="match status" value="1"/>
</dbReference>
<feature type="chain" id="PRO_5045292054" evidence="3">
    <location>
        <begin position="23"/>
        <end position="402"/>
    </location>
</feature>
<proteinExistence type="predicted"/>
<keyword evidence="6" id="KW-1185">Reference proteome</keyword>
<organism evidence="5 6">
    <name type="scientific">Rubrivirga litoralis</name>
    <dbReference type="NCBI Taxonomy" id="3075598"/>
    <lineage>
        <taxon>Bacteria</taxon>
        <taxon>Pseudomonadati</taxon>
        <taxon>Rhodothermota</taxon>
        <taxon>Rhodothermia</taxon>
        <taxon>Rhodothermales</taxon>
        <taxon>Rubricoccaceae</taxon>
        <taxon>Rubrivirga</taxon>
    </lineage>
</organism>
<evidence type="ECO:0000313" key="6">
    <source>
        <dbReference type="Proteomes" id="UP001267426"/>
    </source>
</evidence>
<dbReference type="Proteomes" id="UP001267426">
    <property type="component" value="Unassembled WGS sequence"/>
</dbReference>
<comment type="caution">
    <text evidence="5">The sequence shown here is derived from an EMBL/GenBank/DDBJ whole genome shotgun (WGS) entry which is preliminary data.</text>
</comment>